<dbReference type="PANTHER" id="PTHR43032">
    <property type="entry name" value="PROTEIN-METHIONINE-SULFOXIDE REDUCTASE"/>
    <property type="match status" value="1"/>
</dbReference>
<dbReference type="Proteomes" id="UP000641646">
    <property type="component" value="Unassembled WGS sequence"/>
</dbReference>
<organism evidence="2 3">
    <name type="scientific">Aerosakkonema funiforme FACHB-1375</name>
    <dbReference type="NCBI Taxonomy" id="2949571"/>
    <lineage>
        <taxon>Bacteria</taxon>
        <taxon>Bacillati</taxon>
        <taxon>Cyanobacteriota</taxon>
        <taxon>Cyanophyceae</taxon>
        <taxon>Oscillatoriophycideae</taxon>
        <taxon>Aerosakkonematales</taxon>
        <taxon>Aerosakkonemataceae</taxon>
        <taxon>Aerosakkonema</taxon>
    </lineage>
</organism>
<dbReference type="InterPro" id="IPR036374">
    <property type="entry name" value="OxRdtase_Mopterin-bd_sf"/>
</dbReference>
<proteinExistence type="predicted"/>
<evidence type="ECO:0000313" key="3">
    <source>
        <dbReference type="Proteomes" id="UP000641646"/>
    </source>
</evidence>
<dbReference type="EMBL" id="JACJPW010000072">
    <property type="protein sequence ID" value="MBD2184064.1"/>
    <property type="molecule type" value="Genomic_DNA"/>
</dbReference>
<evidence type="ECO:0000259" key="1">
    <source>
        <dbReference type="Pfam" id="PF00174"/>
    </source>
</evidence>
<comment type="caution">
    <text evidence="2">The sequence shown here is derived from an EMBL/GenBank/DDBJ whole genome shotgun (WGS) entry which is preliminary data.</text>
</comment>
<sequence length="329" mass="37537">MTLIRVPKSWEIPDRSVTPVDVFFNRRRFLKTLVGASLGASIMPILGCQQSGESALTLEKTLNKPKLNSVKRNPAFAEVDRPITAETLAGRYNNFYEYGSGKSIWQAAQALPAENWKVEVTGLVKNPRTYDLDDLQKKFPLSERVYRFRCVEAWSMVIPWIGFPMRELIAAVEPTSQAKFVRFTSYYDPKITIGPAWTLGRKLPWPYTEGLRLDEMANELAFFAVGVYGHLLPDQHGAPLREVIPWKYGFKGAKSIVKIEFVENQPATFWNTLVPNEYDFIANVNPTKPHPRWSQATEKFVGKGPNFEWEKRATLPYNGYGEYVASLYV</sequence>
<dbReference type="RefSeq" id="WP_190469722.1">
    <property type="nucleotide sequence ID" value="NZ_JACJPW010000072.1"/>
</dbReference>
<name>A0A926VKF2_9CYAN</name>
<keyword evidence="2" id="KW-0560">Oxidoreductase</keyword>
<feature type="domain" description="Oxidoreductase molybdopterin-binding" evidence="1">
    <location>
        <begin position="113"/>
        <end position="270"/>
    </location>
</feature>
<dbReference type="GO" id="GO:0016491">
    <property type="term" value="F:oxidoreductase activity"/>
    <property type="evidence" value="ECO:0007669"/>
    <property type="project" value="UniProtKB-KW"/>
</dbReference>
<dbReference type="AlphaFoldDB" id="A0A926VKF2"/>
<reference evidence="2" key="1">
    <citation type="journal article" date="2015" name="ISME J.">
        <title>Draft Genome Sequence of Streptomyces incarnatus NRRL8089, which Produces the Nucleoside Antibiotic Sinefungin.</title>
        <authorList>
            <person name="Oshima K."/>
            <person name="Hattori M."/>
            <person name="Shimizu H."/>
            <person name="Fukuda K."/>
            <person name="Nemoto M."/>
            <person name="Inagaki K."/>
            <person name="Tamura T."/>
        </authorList>
    </citation>
    <scope>NUCLEOTIDE SEQUENCE</scope>
    <source>
        <strain evidence="2">FACHB-1375</strain>
    </source>
</reference>
<dbReference type="Pfam" id="PF00174">
    <property type="entry name" value="Oxidored_molyb"/>
    <property type="match status" value="1"/>
</dbReference>
<keyword evidence="3" id="KW-1185">Reference proteome</keyword>
<dbReference type="InterPro" id="IPR000572">
    <property type="entry name" value="OxRdtase_Mopterin-bd_dom"/>
</dbReference>
<dbReference type="EC" id="1.8.5.-" evidence="2"/>
<dbReference type="NCBIfam" id="NF003767">
    <property type="entry name" value="PRK05363.1"/>
    <property type="match status" value="1"/>
</dbReference>
<dbReference type="Gene3D" id="3.90.420.10">
    <property type="entry name" value="Oxidoreductase, molybdopterin-binding domain"/>
    <property type="match status" value="1"/>
</dbReference>
<dbReference type="PANTHER" id="PTHR43032:SF3">
    <property type="entry name" value="PROTEIN-METHIONINE-SULFOXIDE REDUCTASE CATALYTIC SUBUNIT MSRP"/>
    <property type="match status" value="1"/>
</dbReference>
<gene>
    <name evidence="2" type="primary">msrP</name>
    <name evidence="2" type="ORF">H6G03_23845</name>
</gene>
<accession>A0A926VKF2</accession>
<protein>
    <submittedName>
        <fullName evidence="2">Protein-methionine-sulfoxide reductase catalytic subunit MsrP</fullName>
        <ecNumber evidence="2">1.8.5.-</ecNumber>
    </submittedName>
</protein>
<reference evidence="2" key="2">
    <citation type="submission" date="2020-08" db="EMBL/GenBank/DDBJ databases">
        <authorList>
            <person name="Chen M."/>
            <person name="Teng W."/>
            <person name="Zhao L."/>
            <person name="Hu C."/>
            <person name="Zhou Y."/>
            <person name="Han B."/>
            <person name="Song L."/>
            <person name="Shu W."/>
        </authorList>
    </citation>
    <scope>NUCLEOTIDE SEQUENCE</scope>
    <source>
        <strain evidence="2">FACHB-1375</strain>
    </source>
</reference>
<dbReference type="SUPFAM" id="SSF56524">
    <property type="entry name" value="Oxidoreductase molybdopterin-binding domain"/>
    <property type="match status" value="1"/>
</dbReference>
<evidence type="ECO:0000313" key="2">
    <source>
        <dbReference type="EMBL" id="MBD2184064.1"/>
    </source>
</evidence>